<reference evidence="2" key="1">
    <citation type="submission" date="2023-10" db="EMBL/GenBank/DDBJ databases">
        <authorList>
            <person name="Chen Y."/>
            <person name="Shah S."/>
            <person name="Dougan E. K."/>
            <person name="Thang M."/>
            <person name="Chan C."/>
        </authorList>
    </citation>
    <scope>NUCLEOTIDE SEQUENCE [LARGE SCALE GENOMIC DNA]</scope>
</reference>
<feature type="compositionally biased region" description="Basic and acidic residues" evidence="1">
    <location>
        <begin position="176"/>
        <end position="192"/>
    </location>
</feature>
<proteinExistence type="predicted"/>
<protein>
    <submittedName>
        <fullName evidence="2">Uncharacterized protein</fullName>
    </submittedName>
</protein>
<keyword evidence="3" id="KW-1185">Reference proteome</keyword>
<evidence type="ECO:0000313" key="3">
    <source>
        <dbReference type="Proteomes" id="UP001189429"/>
    </source>
</evidence>
<sequence>MKFFIADSSDGQVVGKLLTDIEIARGSEISVYVLNVDAFGDATLAAGPSAVDALEAQCEPEETVQEGVPAGAAHDQPRGFRERQGSQGEAVGGGIGGRLATSSGELLPGGPAQEEAAAGGDDGIVVSGKQDKEPRAQVEVWPLRLRQLRLQGLLHDVRGSPACWRSAAASGAEAGGDLREQPNQHQQEDNQVKENIQVDWDPYLIEEEMLEEAPAPAPKRNRWSSRLAANKEEIVEALLAEVDAEIRR</sequence>
<dbReference type="EMBL" id="CAUYUJ010015565">
    <property type="protein sequence ID" value="CAK0855577.1"/>
    <property type="molecule type" value="Genomic_DNA"/>
</dbReference>
<comment type="caution">
    <text evidence="2">The sequence shown here is derived from an EMBL/GenBank/DDBJ whole genome shotgun (WGS) entry which is preliminary data.</text>
</comment>
<feature type="compositionally biased region" description="Low complexity" evidence="1">
    <location>
        <begin position="108"/>
        <end position="119"/>
    </location>
</feature>
<name>A0ABN9U8V7_9DINO</name>
<accession>A0ABN9U8V7</accession>
<evidence type="ECO:0000313" key="2">
    <source>
        <dbReference type="EMBL" id="CAK0855577.1"/>
    </source>
</evidence>
<organism evidence="2 3">
    <name type="scientific">Prorocentrum cordatum</name>
    <dbReference type="NCBI Taxonomy" id="2364126"/>
    <lineage>
        <taxon>Eukaryota</taxon>
        <taxon>Sar</taxon>
        <taxon>Alveolata</taxon>
        <taxon>Dinophyceae</taxon>
        <taxon>Prorocentrales</taxon>
        <taxon>Prorocentraceae</taxon>
        <taxon>Prorocentrum</taxon>
    </lineage>
</organism>
<feature type="region of interest" description="Disordered" evidence="1">
    <location>
        <begin position="67"/>
        <end position="133"/>
    </location>
</feature>
<gene>
    <name evidence="2" type="ORF">PCOR1329_LOCUS46276</name>
</gene>
<feature type="compositionally biased region" description="Basic and acidic residues" evidence="1">
    <location>
        <begin position="75"/>
        <end position="84"/>
    </location>
</feature>
<dbReference type="Proteomes" id="UP001189429">
    <property type="component" value="Unassembled WGS sequence"/>
</dbReference>
<evidence type="ECO:0000256" key="1">
    <source>
        <dbReference type="SAM" id="MobiDB-lite"/>
    </source>
</evidence>
<feature type="region of interest" description="Disordered" evidence="1">
    <location>
        <begin position="173"/>
        <end position="193"/>
    </location>
</feature>